<comment type="caution">
    <text evidence="1">The sequence shown here is derived from an EMBL/GenBank/DDBJ whole genome shotgun (WGS) entry which is preliminary data.</text>
</comment>
<sequence length="71" mass="8455">MDNPLKTYRFLLEVWVEHREIPGLPLQVRARMRDVEHGKERYAGSVSEIEEIINERLDDAGLVPRRWENQP</sequence>
<reference evidence="1 2" key="1">
    <citation type="submission" date="2018-09" db="EMBL/GenBank/DDBJ databases">
        <title>Genome sequencing of Nocardioides immobilis CCTCC AB 2017083 for comparison to Nocardioides silvaticus.</title>
        <authorList>
            <person name="Li C."/>
            <person name="Wang G."/>
        </authorList>
    </citation>
    <scope>NUCLEOTIDE SEQUENCE [LARGE SCALE GENOMIC DNA]</scope>
    <source>
        <strain evidence="1 2">CCTCC AB 2017083</strain>
    </source>
</reference>
<accession>A0A417XSN2</accession>
<dbReference type="EMBL" id="QXGH01000049">
    <property type="protein sequence ID" value="RHW23353.1"/>
    <property type="molecule type" value="Genomic_DNA"/>
</dbReference>
<dbReference type="RefSeq" id="WP_118928984.1">
    <property type="nucleotide sequence ID" value="NZ_QXGH01000049.1"/>
</dbReference>
<protein>
    <submittedName>
        <fullName evidence="1">Uncharacterized protein</fullName>
    </submittedName>
</protein>
<evidence type="ECO:0000313" key="2">
    <source>
        <dbReference type="Proteomes" id="UP000283644"/>
    </source>
</evidence>
<dbReference type="Proteomes" id="UP000283644">
    <property type="component" value="Unassembled WGS sequence"/>
</dbReference>
<dbReference type="AlphaFoldDB" id="A0A417XSN2"/>
<proteinExistence type="predicted"/>
<organism evidence="1 2">
    <name type="scientific">Nocardioides immobilis</name>
    <dbReference type="NCBI Taxonomy" id="2049295"/>
    <lineage>
        <taxon>Bacteria</taxon>
        <taxon>Bacillati</taxon>
        <taxon>Actinomycetota</taxon>
        <taxon>Actinomycetes</taxon>
        <taxon>Propionibacteriales</taxon>
        <taxon>Nocardioidaceae</taxon>
        <taxon>Nocardioides</taxon>
    </lineage>
</organism>
<dbReference type="OrthoDB" id="5148563at2"/>
<evidence type="ECO:0000313" key="1">
    <source>
        <dbReference type="EMBL" id="RHW23353.1"/>
    </source>
</evidence>
<name>A0A417XSN2_9ACTN</name>
<keyword evidence="2" id="KW-1185">Reference proteome</keyword>
<gene>
    <name evidence="1" type="ORF">D0Z08_30145</name>
</gene>